<keyword evidence="2" id="KW-0812">Transmembrane</keyword>
<protein>
    <recommendedName>
        <fullName evidence="5">Prepilin-type cleavage/methylation domain-containing protein</fullName>
    </recommendedName>
</protein>
<evidence type="ECO:0000256" key="2">
    <source>
        <dbReference type="SAM" id="Phobius"/>
    </source>
</evidence>
<evidence type="ECO:0000313" key="3">
    <source>
        <dbReference type="EMBL" id="PAB60944.1"/>
    </source>
</evidence>
<dbReference type="RefSeq" id="WP_095129879.1">
    <property type="nucleotide sequence ID" value="NZ_NIBG01000001.1"/>
</dbReference>
<dbReference type="PROSITE" id="PS00409">
    <property type="entry name" value="PROKAR_NTER_METHYL"/>
    <property type="match status" value="1"/>
</dbReference>
<evidence type="ECO:0000313" key="4">
    <source>
        <dbReference type="Proteomes" id="UP000216024"/>
    </source>
</evidence>
<organism evidence="3 4">
    <name type="scientific">Anaeromicrobium sediminis</name>
    <dbReference type="NCBI Taxonomy" id="1478221"/>
    <lineage>
        <taxon>Bacteria</taxon>
        <taxon>Bacillati</taxon>
        <taxon>Bacillota</taxon>
        <taxon>Clostridia</taxon>
        <taxon>Peptostreptococcales</taxon>
        <taxon>Thermotaleaceae</taxon>
        <taxon>Anaeromicrobium</taxon>
    </lineage>
</organism>
<feature type="region of interest" description="Disordered" evidence="1">
    <location>
        <begin position="141"/>
        <end position="164"/>
    </location>
</feature>
<dbReference type="InterPro" id="IPR045584">
    <property type="entry name" value="Pilin-like"/>
</dbReference>
<feature type="transmembrane region" description="Helical" evidence="2">
    <location>
        <begin position="12"/>
        <end position="31"/>
    </location>
</feature>
<accession>A0A267MMX3</accession>
<evidence type="ECO:0008006" key="5">
    <source>
        <dbReference type="Google" id="ProtNLM"/>
    </source>
</evidence>
<keyword evidence="2" id="KW-0472">Membrane</keyword>
<sequence>MENNKKKNKGFTLIEILGVLAILAILVAMVVPKIGGFTNQAKKSVDTVAQNTIQKALTFSLLNDEIKLADDSTEGVITIKKGGSVEVTDLTINGEEDTDGAKATVLLTELLGKDFYPKSDDFDSFKITISENDNIKVELIKKDDTKSTNKEDEKDSKTGESTDS</sequence>
<dbReference type="Proteomes" id="UP000216024">
    <property type="component" value="Unassembled WGS sequence"/>
</dbReference>
<comment type="caution">
    <text evidence="3">The sequence shown here is derived from an EMBL/GenBank/DDBJ whole genome shotgun (WGS) entry which is preliminary data.</text>
</comment>
<dbReference type="Gene3D" id="3.30.700.10">
    <property type="entry name" value="Glycoprotein, Type 4 Pilin"/>
    <property type="match status" value="1"/>
</dbReference>
<dbReference type="EMBL" id="NIBG01000001">
    <property type="protein sequence ID" value="PAB60944.1"/>
    <property type="molecule type" value="Genomic_DNA"/>
</dbReference>
<keyword evidence="2" id="KW-1133">Transmembrane helix</keyword>
<name>A0A267MMX3_9FIRM</name>
<dbReference type="AlphaFoldDB" id="A0A267MMX3"/>
<dbReference type="NCBIfam" id="TIGR02532">
    <property type="entry name" value="IV_pilin_GFxxxE"/>
    <property type="match status" value="1"/>
</dbReference>
<dbReference type="InterPro" id="IPR012902">
    <property type="entry name" value="N_methyl_site"/>
</dbReference>
<reference evidence="3 4" key="1">
    <citation type="submission" date="2017-06" db="EMBL/GenBank/DDBJ databases">
        <title>Draft genome sequence of anaerobic fermentative bacterium Anaeromicrobium sediminis DY2726D isolated from West Pacific Ocean sediments.</title>
        <authorList>
            <person name="Zeng X."/>
        </authorList>
    </citation>
    <scope>NUCLEOTIDE SEQUENCE [LARGE SCALE GENOMIC DNA]</scope>
    <source>
        <strain evidence="3 4">DY2726D</strain>
    </source>
</reference>
<proteinExistence type="predicted"/>
<evidence type="ECO:0000256" key="1">
    <source>
        <dbReference type="SAM" id="MobiDB-lite"/>
    </source>
</evidence>
<gene>
    <name evidence="3" type="ORF">CCE28_00490</name>
</gene>
<dbReference type="SUPFAM" id="SSF54523">
    <property type="entry name" value="Pili subunits"/>
    <property type="match status" value="1"/>
</dbReference>
<keyword evidence="4" id="KW-1185">Reference proteome</keyword>
<dbReference type="Pfam" id="PF07963">
    <property type="entry name" value="N_methyl"/>
    <property type="match status" value="1"/>
</dbReference>